<evidence type="ECO:0000313" key="6">
    <source>
        <dbReference type="EMBL" id="KAH0817764.1"/>
    </source>
</evidence>
<dbReference type="GO" id="GO:0008270">
    <property type="term" value="F:zinc ion binding"/>
    <property type="evidence" value="ECO:0007669"/>
    <property type="project" value="UniProtKB-KW"/>
</dbReference>
<dbReference type="PANTHER" id="PTHR45877:SF2">
    <property type="entry name" value="E3 UBIQUITIN-PROTEIN LIGASE SINA-RELATED"/>
    <property type="match status" value="1"/>
</dbReference>
<gene>
    <name evidence="6" type="ORF">GEV33_005027</name>
</gene>
<name>A0A8J6LCY3_TENMO</name>
<dbReference type="GO" id="GO:0061630">
    <property type="term" value="F:ubiquitin protein ligase activity"/>
    <property type="evidence" value="ECO:0007669"/>
    <property type="project" value="TreeGrafter"/>
</dbReference>
<dbReference type="SUPFAM" id="SSF49599">
    <property type="entry name" value="TRAF domain-like"/>
    <property type="match status" value="1"/>
</dbReference>
<dbReference type="PROSITE" id="PS51081">
    <property type="entry name" value="ZF_SIAH"/>
    <property type="match status" value="1"/>
</dbReference>
<keyword evidence="3" id="KW-0862">Zinc</keyword>
<dbReference type="UniPathway" id="UPA00143"/>
<keyword evidence="7" id="KW-1185">Reference proteome</keyword>
<accession>A0A8J6LCY3</accession>
<sequence length="421" mass="48248">MLDVPKHILKKLQCVQCGGYLSNGPIMVNKHNEQLCGRCFKISPESVKTECVRQVGLEAVAEMLIFPCRYNIQGCPYTSQWNKGIDHEAGCPHRYDTLTLEEILSSKHNISNECFSKAIGETEFTYTSSSVEMKVEYDSALEGEEIIKLSIDISGKNDNNLYLSNNINSQSARSVTLGLGMVISPKVVPMITDGYVCVKKQETEPIYEKVSYIPKSISCANCQKNILNSEIFYCPFSHSLCRFCKNNLCYVCGIASNSTSKHYCKNYTRGCTDLFETENVRRHEIDCEFNNHKCPLCEFIDSLNNFITHFVREHDRVISSNELSVTLSRKDQDWYFYCYNKLFHCRYYNFVDSVEFIVMYVGSNNNARRYKYEVGLLTGQSENLKKTAKCLGWNETTLGRAVEFEVANNLRQNLQVHMQIL</sequence>
<dbReference type="GO" id="GO:0016567">
    <property type="term" value="P:protein ubiquitination"/>
    <property type="evidence" value="ECO:0007669"/>
    <property type="project" value="UniProtKB-UniPathway"/>
</dbReference>
<reference evidence="6" key="2">
    <citation type="submission" date="2021-08" db="EMBL/GenBank/DDBJ databases">
        <authorList>
            <person name="Eriksson T."/>
        </authorList>
    </citation>
    <scope>NUCLEOTIDE SEQUENCE</scope>
    <source>
        <strain evidence="6">Stoneville</strain>
        <tissue evidence="6">Whole head</tissue>
    </source>
</reference>
<evidence type="ECO:0000313" key="7">
    <source>
        <dbReference type="Proteomes" id="UP000719412"/>
    </source>
</evidence>
<dbReference type="Pfam" id="PF21361">
    <property type="entry name" value="Sina_ZnF"/>
    <property type="match status" value="1"/>
</dbReference>
<protein>
    <recommendedName>
        <fullName evidence="5">SIAH-type domain-containing protein</fullName>
    </recommendedName>
</protein>
<evidence type="ECO:0000256" key="4">
    <source>
        <dbReference type="PROSITE-ProRule" id="PRU00455"/>
    </source>
</evidence>
<reference evidence="6" key="1">
    <citation type="journal article" date="2020" name="J Insects Food Feed">
        <title>The yellow mealworm (Tenebrio molitor) genome: a resource for the emerging insects as food and feed industry.</title>
        <authorList>
            <person name="Eriksson T."/>
            <person name="Andere A."/>
            <person name="Kelstrup H."/>
            <person name="Emery V."/>
            <person name="Picard C."/>
        </authorList>
    </citation>
    <scope>NUCLEOTIDE SEQUENCE</scope>
    <source>
        <strain evidence="6">Stoneville</strain>
        <tissue evidence="6">Whole head</tissue>
    </source>
</reference>
<dbReference type="InterPro" id="IPR013010">
    <property type="entry name" value="Znf_SIAH"/>
</dbReference>
<evidence type="ECO:0000256" key="3">
    <source>
        <dbReference type="ARBA" id="ARBA00022833"/>
    </source>
</evidence>
<keyword evidence="1" id="KW-0479">Metal-binding</keyword>
<feature type="domain" description="SIAH-type" evidence="5">
    <location>
        <begin position="259"/>
        <end position="315"/>
    </location>
</feature>
<dbReference type="GO" id="GO:0043161">
    <property type="term" value="P:proteasome-mediated ubiquitin-dependent protein catabolic process"/>
    <property type="evidence" value="ECO:0007669"/>
    <property type="project" value="TreeGrafter"/>
</dbReference>
<dbReference type="InterPro" id="IPR013083">
    <property type="entry name" value="Znf_RING/FYVE/PHD"/>
</dbReference>
<dbReference type="EMBL" id="JABDTM020018860">
    <property type="protein sequence ID" value="KAH0817764.1"/>
    <property type="molecule type" value="Genomic_DNA"/>
</dbReference>
<dbReference type="Proteomes" id="UP000719412">
    <property type="component" value="Unassembled WGS sequence"/>
</dbReference>
<evidence type="ECO:0000256" key="2">
    <source>
        <dbReference type="ARBA" id="ARBA00022771"/>
    </source>
</evidence>
<dbReference type="InterPro" id="IPR004162">
    <property type="entry name" value="SINA-like_animal"/>
</dbReference>
<dbReference type="GO" id="GO:0031624">
    <property type="term" value="F:ubiquitin conjugating enzyme binding"/>
    <property type="evidence" value="ECO:0007669"/>
    <property type="project" value="TreeGrafter"/>
</dbReference>
<proteinExistence type="predicted"/>
<dbReference type="GO" id="GO:0005737">
    <property type="term" value="C:cytoplasm"/>
    <property type="evidence" value="ECO:0007669"/>
    <property type="project" value="TreeGrafter"/>
</dbReference>
<evidence type="ECO:0000256" key="1">
    <source>
        <dbReference type="ARBA" id="ARBA00022723"/>
    </source>
</evidence>
<evidence type="ECO:0000259" key="5">
    <source>
        <dbReference type="PROSITE" id="PS51081"/>
    </source>
</evidence>
<keyword evidence="2 4" id="KW-0863">Zinc-finger</keyword>
<organism evidence="6 7">
    <name type="scientific">Tenebrio molitor</name>
    <name type="common">Yellow mealworm beetle</name>
    <dbReference type="NCBI Taxonomy" id="7067"/>
    <lineage>
        <taxon>Eukaryota</taxon>
        <taxon>Metazoa</taxon>
        <taxon>Ecdysozoa</taxon>
        <taxon>Arthropoda</taxon>
        <taxon>Hexapoda</taxon>
        <taxon>Insecta</taxon>
        <taxon>Pterygota</taxon>
        <taxon>Neoptera</taxon>
        <taxon>Endopterygota</taxon>
        <taxon>Coleoptera</taxon>
        <taxon>Polyphaga</taxon>
        <taxon>Cucujiformia</taxon>
        <taxon>Tenebrionidae</taxon>
        <taxon>Tenebrio</taxon>
    </lineage>
</organism>
<comment type="caution">
    <text evidence="6">The sequence shown here is derived from an EMBL/GenBank/DDBJ whole genome shotgun (WGS) entry which is preliminary data.</text>
</comment>
<dbReference type="Gene3D" id="3.30.40.10">
    <property type="entry name" value="Zinc/RING finger domain, C3HC4 (zinc finger)"/>
    <property type="match status" value="1"/>
</dbReference>
<dbReference type="PANTHER" id="PTHR45877">
    <property type="entry name" value="E3 UBIQUITIN-PROTEIN LIGASE SIAH2"/>
    <property type="match status" value="1"/>
</dbReference>
<dbReference type="AlphaFoldDB" id="A0A8J6LCY3"/>